<keyword evidence="2" id="KW-1185">Reference proteome</keyword>
<name>A0A0J8ES09_BETVV</name>
<gene>
    <name evidence="1" type="ORF">BVRB_7g164920</name>
</gene>
<dbReference type="Proteomes" id="UP000035740">
    <property type="component" value="Chromosome 7"/>
</dbReference>
<accession>A0A0J8ES09</accession>
<evidence type="ECO:0000313" key="2">
    <source>
        <dbReference type="Proteomes" id="UP000035740"/>
    </source>
</evidence>
<dbReference type="AlphaFoldDB" id="A0A0J8ES09"/>
<dbReference type="Gramene" id="KMT05911">
    <property type="protein sequence ID" value="KMT05911"/>
    <property type="gene ID" value="BVRB_7g164920"/>
</dbReference>
<organism evidence="1 2">
    <name type="scientific">Beta vulgaris subsp. vulgaris</name>
    <name type="common">Beet</name>
    <dbReference type="NCBI Taxonomy" id="3555"/>
    <lineage>
        <taxon>Eukaryota</taxon>
        <taxon>Viridiplantae</taxon>
        <taxon>Streptophyta</taxon>
        <taxon>Embryophyta</taxon>
        <taxon>Tracheophyta</taxon>
        <taxon>Spermatophyta</taxon>
        <taxon>Magnoliopsida</taxon>
        <taxon>eudicotyledons</taxon>
        <taxon>Gunneridae</taxon>
        <taxon>Pentapetalae</taxon>
        <taxon>Caryophyllales</taxon>
        <taxon>Chenopodiaceae</taxon>
        <taxon>Betoideae</taxon>
        <taxon>Beta</taxon>
    </lineage>
</organism>
<sequence length="63" mass="6372">MSLLLAIGRCCCYSSLQPSFLCELCARFSLSVAAALAAACCSPVGVVGGAPRQGSSILFLPSC</sequence>
<evidence type="ECO:0000313" key="1">
    <source>
        <dbReference type="EMBL" id="KMT05911.1"/>
    </source>
</evidence>
<protein>
    <submittedName>
        <fullName evidence="1">Uncharacterized protein</fullName>
    </submittedName>
</protein>
<reference evidence="1 2" key="1">
    <citation type="journal article" date="2014" name="Nature">
        <title>The genome of the recently domesticated crop plant sugar beet (Beta vulgaris).</title>
        <authorList>
            <person name="Dohm J.C."/>
            <person name="Minoche A.E."/>
            <person name="Holtgrawe D."/>
            <person name="Capella-Gutierrez S."/>
            <person name="Zakrzewski F."/>
            <person name="Tafer H."/>
            <person name="Rupp O."/>
            <person name="Sorensen T.R."/>
            <person name="Stracke R."/>
            <person name="Reinhardt R."/>
            <person name="Goesmann A."/>
            <person name="Kraft T."/>
            <person name="Schulz B."/>
            <person name="Stadler P.F."/>
            <person name="Schmidt T."/>
            <person name="Gabaldon T."/>
            <person name="Lehrach H."/>
            <person name="Weisshaar B."/>
            <person name="Himmelbauer H."/>
        </authorList>
    </citation>
    <scope>NUCLEOTIDE SEQUENCE [LARGE SCALE GENOMIC DNA]</scope>
    <source>
        <tissue evidence="1">Taproot</tissue>
    </source>
</reference>
<dbReference type="EMBL" id="KQ090145">
    <property type="protein sequence ID" value="KMT05911.1"/>
    <property type="molecule type" value="Genomic_DNA"/>
</dbReference>
<proteinExistence type="predicted"/>